<dbReference type="InterPro" id="IPR012340">
    <property type="entry name" value="NA-bd_OB-fold"/>
</dbReference>
<evidence type="ECO:0000259" key="8">
    <source>
        <dbReference type="Pfam" id="PF10150"/>
    </source>
</evidence>
<evidence type="ECO:0000256" key="3">
    <source>
        <dbReference type="ARBA" id="ARBA00022723"/>
    </source>
</evidence>
<dbReference type="GO" id="GO:0046872">
    <property type="term" value="F:metal ion binding"/>
    <property type="evidence" value="ECO:0007669"/>
    <property type="project" value="UniProtKB-KW"/>
</dbReference>
<evidence type="ECO:0000256" key="1">
    <source>
        <dbReference type="ARBA" id="ARBA00001946"/>
    </source>
</evidence>
<dbReference type="GO" id="GO:0004540">
    <property type="term" value="F:RNA nuclease activity"/>
    <property type="evidence" value="ECO:0007669"/>
    <property type="project" value="InterPro"/>
</dbReference>
<keyword evidence="7" id="KW-0694">RNA-binding</keyword>
<feature type="domain" description="RNA-binding protein AU-1/Ribonuclease E/G" evidence="8">
    <location>
        <begin position="140"/>
        <end position="373"/>
    </location>
</feature>
<proteinExistence type="predicted"/>
<dbReference type="InterPro" id="IPR004659">
    <property type="entry name" value="RNase_E/G"/>
</dbReference>
<dbReference type="GO" id="GO:0004519">
    <property type="term" value="F:endonuclease activity"/>
    <property type="evidence" value="ECO:0007669"/>
    <property type="project" value="UniProtKB-KW"/>
</dbReference>
<keyword evidence="3" id="KW-0479">Metal-binding</keyword>
<dbReference type="Proteomes" id="UP000197065">
    <property type="component" value="Unassembled WGS sequence"/>
</dbReference>
<evidence type="ECO:0000256" key="5">
    <source>
        <dbReference type="ARBA" id="ARBA00022801"/>
    </source>
</evidence>
<keyword evidence="6" id="KW-0460">Magnesium</keyword>
<dbReference type="OrthoDB" id="9804278at2"/>
<dbReference type="GO" id="GO:0006364">
    <property type="term" value="P:rRNA processing"/>
    <property type="evidence" value="ECO:0007669"/>
    <property type="project" value="TreeGrafter"/>
</dbReference>
<dbReference type="PANTHER" id="PTHR30001">
    <property type="entry name" value="RIBONUCLEASE"/>
    <property type="match status" value="1"/>
</dbReference>
<dbReference type="AlphaFoldDB" id="A0A212R4V2"/>
<organism evidence="9 10">
    <name type="scientific">Arboricoccus pini</name>
    <dbReference type="NCBI Taxonomy" id="1963835"/>
    <lineage>
        <taxon>Bacteria</taxon>
        <taxon>Pseudomonadati</taxon>
        <taxon>Pseudomonadota</taxon>
        <taxon>Alphaproteobacteria</taxon>
        <taxon>Geminicoccales</taxon>
        <taxon>Geminicoccaceae</taxon>
        <taxon>Arboricoccus</taxon>
    </lineage>
</organism>
<dbReference type="GO" id="GO:0005737">
    <property type="term" value="C:cytoplasm"/>
    <property type="evidence" value="ECO:0007669"/>
    <property type="project" value="TreeGrafter"/>
</dbReference>
<evidence type="ECO:0000313" key="9">
    <source>
        <dbReference type="EMBL" id="SNB67089.1"/>
    </source>
</evidence>
<sequence length="456" mass="50146">MKRLVLEKTLPGIAAALLLDDRLVAFWDFDEIGEQRATDAFFLGQVSSVDHRLGAAFLDVGAGRLAFLNAKDARRGLAADDKVPLGRLLSNGQRLIVQGVREAEGDKGPRVTTDLKLMSFHLIYRPRGDPADRLRSVRGAHRQQLQDRANELFPQRSVILRKMASAAPDDLLQEELRWLERKFAAVENAASKGKVGPLQMIDPLEHILQAALESGPLDLIESVDPGLLSRARRIFSERLSYLELELESLPAGRTAFEQAGVEDEVERALDREIALENGGRLIIEPTAAFVAIDVDGGGRGALDVNLAAASEIARLVKLRNLGGTIVIDFVDLPTKPQRLQLEAQLKAAFRDDSVPVDIYPMSPLGIVQISRARRGRSLDALLTRTCPSCEGNGRIASLRLRAETLFRKMIEMPSAVVKVSEDMGSYIGSLGTRFPYAYSIDATLPDGEWTIEKANR</sequence>
<keyword evidence="10" id="KW-1185">Reference proteome</keyword>
<keyword evidence="4" id="KW-0255">Endonuclease</keyword>
<dbReference type="InterPro" id="IPR019307">
    <property type="entry name" value="RNA-bd_AU-1/RNase_E/G"/>
</dbReference>
<dbReference type="GO" id="GO:0016787">
    <property type="term" value="F:hydrolase activity"/>
    <property type="evidence" value="ECO:0007669"/>
    <property type="project" value="UniProtKB-KW"/>
</dbReference>
<evidence type="ECO:0000256" key="7">
    <source>
        <dbReference type="ARBA" id="ARBA00022884"/>
    </source>
</evidence>
<evidence type="ECO:0000256" key="4">
    <source>
        <dbReference type="ARBA" id="ARBA00022759"/>
    </source>
</evidence>
<dbReference type="PANTHER" id="PTHR30001:SF1">
    <property type="entry name" value="RIBONUCLEASE E_G-LIKE PROTEIN, CHLOROPLASTIC"/>
    <property type="match status" value="1"/>
</dbReference>
<dbReference type="GO" id="GO:0003723">
    <property type="term" value="F:RNA binding"/>
    <property type="evidence" value="ECO:0007669"/>
    <property type="project" value="UniProtKB-KW"/>
</dbReference>
<dbReference type="Gene3D" id="2.40.50.140">
    <property type="entry name" value="Nucleic acid-binding proteins"/>
    <property type="match status" value="1"/>
</dbReference>
<evidence type="ECO:0000313" key="10">
    <source>
        <dbReference type="Proteomes" id="UP000197065"/>
    </source>
</evidence>
<gene>
    <name evidence="9" type="ORF">SAMN07250955_105253</name>
</gene>
<keyword evidence="2" id="KW-0540">Nuclease</keyword>
<dbReference type="EMBL" id="FYEH01000005">
    <property type="protein sequence ID" value="SNB67089.1"/>
    <property type="molecule type" value="Genomic_DNA"/>
</dbReference>
<comment type="cofactor">
    <cofactor evidence="1">
        <name>Mg(2+)</name>
        <dbReference type="ChEBI" id="CHEBI:18420"/>
    </cofactor>
</comment>
<dbReference type="RefSeq" id="WP_088561249.1">
    <property type="nucleotide sequence ID" value="NZ_FYEH01000005.1"/>
</dbReference>
<dbReference type="Pfam" id="PF10150">
    <property type="entry name" value="RNase_E_G"/>
    <property type="match status" value="1"/>
</dbReference>
<evidence type="ECO:0000256" key="6">
    <source>
        <dbReference type="ARBA" id="ARBA00022842"/>
    </source>
</evidence>
<evidence type="ECO:0000256" key="2">
    <source>
        <dbReference type="ARBA" id="ARBA00022722"/>
    </source>
</evidence>
<accession>A0A212R4V2</accession>
<keyword evidence="5" id="KW-0378">Hydrolase</keyword>
<protein>
    <submittedName>
        <fullName evidence="9">Ribonuclease E/ribonuclease G</fullName>
    </submittedName>
</protein>
<reference evidence="9 10" key="1">
    <citation type="submission" date="2017-06" db="EMBL/GenBank/DDBJ databases">
        <authorList>
            <person name="Kim H.J."/>
            <person name="Triplett B.A."/>
        </authorList>
    </citation>
    <scope>NUCLEOTIDE SEQUENCE [LARGE SCALE GENOMIC DNA]</scope>
    <source>
        <strain evidence="9 10">B29T1</strain>
    </source>
</reference>
<name>A0A212R4V2_9PROT</name>